<evidence type="ECO:0000313" key="2">
    <source>
        <dbReference type="EMBL" id="MFF3573036.1"/>
    </source>
</evidence>
<comment type="caution">
    <text evidence="2">The sequence shown here is derived from an EMBL/GenBank/DDBJ whole genome shotgun (WGS) entry which is preliminary data.</text>
</comment>
<name>A0ABW6SCX9_9NOCA</name>
<keyword evidence="3" id="KW-1185">Reference proteome</keyword>
<dbReference type="Proteomes" id="UP001601992">
    <property type="component" value="Unassembled WGS sequence"/>
</dbReference>
<reference evidence="2 3" key="1">
    <citation type="submission" date="2024-10" db="EMBL/GenBank/DDBJ databases">
        <title>The Natural Products Discovery Center: Release of the First 8490 Sequenced Strains for Exploring Actinobacteria Biosynthetic Diversity.</title>
        <authorList>
            <person name="Kalkreuter E."/>
            <person name="Kautsar S.A."/>
            <person name="Yang D."/>
            <person name="Bader C.D."/>
            <person name="Teijaro C.N."/>
            <person name="Fluegel L."/>
            <person name="Davis C.M."/>
            <person name="Simpson J.R."/>
            <person name="Lauterbach L."/>
            <person name="Steele A.D."/>
            <person name="Gui C."/>
            <person name="Meng S."/>
            <person name="Li G."/>
            <person name="Viehrig K."/>
            <person name="Ye F."/>
            <person name="Su P."/>
            <person name="Kiefer A.F."/>
            <person name="Nichols A."/>
            <person name="Cepeda A.J."/>
            <person name="Yan W."/>
            <person name="Fan B."/>
            <person name="Jiang Y."/>
            <person name="Adhikari A."/>
            <person name="Zheng C.-J."/>
            <person name="Schuster L."/>
            <person name="Cowan T.M."/>
            <person name="Smanski M.J."/>
            <person name="Chevrette M.G."/>
            <person name="De Carvalho L.P.S."/>
            <person name="Shen B."/>
        </authorList>
    </citation>
    <scope>NUCLEOTIDE SEQUENCE [LARGE SCALE GENOMIC DNA]</scope>
    <source>
        <strain evidence="2 3">NPDC002593</strain>
    </source>
</reference>
<sequence>MNVTRAPMFNREQANTFTGGNRIHAMAELIGLLRSRSASSCGRVPQSGRGQRPWLPR</sequence>
<evidence type="ECO:0000256" key="1">
    <source>
        <dbReference type="SAM" id="MobiDB-lite"/>
    </source>
</evidence>
<feature type="region of interest" description="Disordered" evidence="1">
    <location>
        <begin position="38"/>
        <end position="57"/>
    </location>
</feature>
<evidence type="ECO:0000313" key="3">
    <source>
        <dbReference type="Proteomes" id="UP001601992"/>
    </source>
</evidence>
<protein>
    <submittedName>
        <fullName evidence="2">Uncharacterized protein</fullName>
    </submittedName>
</protein>
<accession>A0ABW6SCX9</accession>
<proteinExistence type="predicted"/>
<gene>
    <name evidence="2" type="ORF">ACFYXQ_35260</name>
</gene>
<dbReference type="EMBL" id="JBIAQY010000016">
    <property type="protein sequence ID" value="MFF3573036.1"/>
    <property type="molecule type" value="Genomic_DNA"/>
</dbReference>
<dbReference type="RefSeq" id="WP_387406260.1">
    <property type="nucleotide sequence ID" value="NZ_JBIAQY010000016.1"/>
</dbReference>
<organism evidence="2 3">
    <name type="scientific">Nocardia jiangxiensis</name>
    <dbReference type="NCBI Taxonomy" id="282685"/>
    <lineage>
        <taxon>Bacteria</taxon>
        <taxon>Bacillati</taxon>
        <taxon>Actinomycetota</taxon>
        <taxon>Actinomycetes</taxon>
        <taxon>Mycobacteriales</taxon>
        <taxon>Nocardiaceae</taxon>
        <taxon>Nocardia</taxon>
    </lineage>
</organism>